<dbReference type="AlphaFoldDB" id="A0A0F9QKP3"/>
<evidence type="ECO:0000313" key="1">
    <source>
        <dbReference type="EMBL" id="KKN37587.1"/>
    </source>
</evidence>
<protein>
    <submittedName>
        <fullName evidence="1">Uncharacterized protein</fullName>
    </submittedName>
</protein>
<name>A0A0F9QKP3_9ZZZZ</name>
<proteinExistence type="predicted"/>
<sequence length="88" mass="9897">MAEKIILTEEEWCVCQLGSDRGGTYADYLKEMKICEYCGEHEAQFSIEVNCTDNSVQDSNLVCASCVATWFTETPENVESMSIVRLEA</sequence>
<comment type="caution">
    <text evidence="1">The sequence shown here is derived from an EMBL/GenBank/DDBJ whole genome shotgun (WGS) entry which is preliminary data.</text>
</comment>
<dbReference type="EMBL" id="LAZR01001884">
    <property type="protein sequence ID" value="KKN37587.1"/>
    <property type="molecule type" value="Genomic_DNA"/>
</dbReference>
<reference evidence="1" key="1">
    <citation type="journal article" date="2015" name="Nature">
        <title>Complex archaea that bridge the gap between prokaryotes and eukaryotes.</title>
        <authorList>
            <person name="Spang A."/>
            <person name="Saw J.H."/>
            <person name="Jorgensen S.L."/>
            <person name="Zaremba-Niedzwiedzka K."/>
            <person name="Martijn J."/>
            <person name="Lind A.E."/>
            <person name="van Eijk R."/>
            <person name="Schleper C."/>
            <person name="Guy L."/>
            <person name="Ettema T.J."/>
        </authorList>
    </citation>
    <scope>NUCLEOTIDE SEQUENCE</scope>
</reference>
<accession>A0A0F9QKP3</accession>
<gene>
    <name evidence="1" type="ORF">LCGC14_0761930</name>
</gene>
<organism evidence="1">
    <name type="scientific">marine sediment metagenome</name>
    <dbReference type="NCBI Taxonomy" id="412755"/>
    <lineage>
        <taxon>unclassified sequences</taxon>
        <taxon>metagenomes</taxon>
        <taxon>ecological metagenomes</taxon>
    </lineage>
</organism>